<evidence type="ECO:0000256" key="1">
    <source>
        <dbReference type="ARBA" id="ARBA00005466"/>
    </source>
</evidence>
<name>A0AAN7UJI9_9PEZI</name>
<dbReference type="InterPro" id="IPR012951">
    <property type="entry name" value="BBE"/>
</dbReference>
<evidence type="ECO:0000313" key="8">
    <source>
        <dbReference type="Proteomes" id="UP001305414"/>
    </source>
</evidence>
<dbReference type="GO" id="GO:0016491">
    <property type="term" value="F:oxidoreductase activity"/>
    <property type="evidence" value="ECO:0007669"/>
    <property type="project" value="UniProtKB-KW"/>
</dbReference>
<proteinExistence type="inferred from homology"/>
<dbReference type="Gene3D" id="3.40.462.20">
    <property type="match status" value="1"/>
</dbReference>
<dbReference type="InterPro" id="IPR006094">
    <property type="entry name" value="Oxid_FAD_bind_N"/>
</dbReference>
<evidence type="ECO:0000256" key="2">
    <source>
        <dbReference type="ARBA" id="ARBA00022630"/>
    </source>
</evidence>
<feature type="compositionally biased region" description="Low complexity" evidence="5">
    <location>
        <begin position="1044"/>
        <end position="1059"/>
    </location>
</feature>
<dbReference type="Gene3D" id="3.40.50.2020">
    <property type="match status" value="1"/>
</dbReference>
<dbReference type="InterPro" id="IPR050416">
    <property type="entry name" value="FAD-linked_Oxidoreductase"/>
</dbReference>
<dbReference type="InterPro" id="IPR005919">
    <property type="entry name" value="Pmev_kin_anim"/>
</dbReference>
<dbReference type="Proteomes" id="UP001305414">
    <property type="component" value="Unassembled WGS sequence"/>
</dbReference>
<dbReference type="Pfam" id="PF01565">
    <property type="entry name" value="FAD_binding_4"/>
    <property type="match status" value="1"/>
</dbReference>
<feature type="domain" description="FAD-binding PCMH-type" evidence="6">
    <location>
        <begin position="295"/>
        <end position="490"/>
    </location>
</feature>
<feature type="region of interest" description="Disordered" evidence="5">
    <location>
        <begin position="1039"/>
        <end position="1062"/>
    </location>
</feature>
<evidence type="ECO:0000256" key="3">
    <source>
        <dbReference type="ARBA" id="ARBA00022827"/>
    </source>
</evidence>
<dbReference type="InterPro" id="IPR016166">
    <property type="entry name" value="FAD-bd_PCMH"/>
</dbReference>
<dbReference type="InterPro" id="IPR029063">
    <property type="entry name" value="SAM-dependent_MTases_sf"/>
</dbReference>
<dbReference type="CDD" id="cd06223">
    <property type="entry name" value="PRTases_typeI"/>
    <property type="match status" value="1"/>
</dbReference>
<dbReference type="Gene3D" id="3.30.465.10">
    <property type="match status" value="1"/>
</dbReference>
<protein>
    <recommendedName>
        <fullName evidence="6">FAD-binding PCMH-type domain-containing protein</fullName>
    </recommendedName>
</protein>
<organism evidence="7 8">
    <name type="scientific">Xylaria bambusicola</name>
    <dbReference type="NCBI Taxonomy" id="326684"/>
    <lineage>
        <taxon>Eukaryota</taxon>
        <taxon>Fungi</taxon>
        <taxon>Dikarya</taxon>
        <taxon>Ascomycota</taxon>
        <taxon>Pezizomycotina</taxon>
        <taxon>Sordariomycetes</taxon>
        <taxon>Xylariomycetidae</taxon>
        <taxon>Xylariales</taxon>
        <taxon>Xylariaceae</taxon>
        <taxon>Xylaria</taxon>
    </lineage>
</organism>
<keyword evidence="4" id="KW-0560">Oxidoreductase</keyword>
<keyword evidence="8" id="KW-1185">Reference proteome</keyword>
<dbReference type="PANTHER" id="PTHR42973">
    <property type="entry name" value="BINDING OXIDOREDUCTASE, PUTATIVE (AFU_ORTHOLOGUE AFUA_1G17690)-RELATED"/>
    <property type="match status" value="1"/>
</dbReference>
<dbReference type="Pfam" id="PF00156">
    <property type="entry name" value="Pribosyltran"/>
    <property type="match status" value="1"/>
</dbReference>
<reference evidence="7 8" key="1">
    <citation type="submission" date="2023-10" db="EMBL/GenBank/DDBJ databases">
        <title>Draft genome sequence of Xylaria bambusicola isolate GMP-LS, the root and basal stem rot pathogen of sugarcane in Indonesia.</title>
        <authorList>
            <person name="Selvaraj P."/>
            <person name="Muralishankar V."/>
            <person name="Muruganantham S."/>
            <person name="Sp S."/>
            <person name="Haryani S."/>
            <person name="Lau K.J.X."/>
            <person name="Naqvi N.I."/>
        </authorList>
    </citation>
    <scope>NUCLEOTIDE SEQUENCE [LARGE SCALE GENOMIC DNA]</scope>
    <source>
        <strain evidence="7">GMP-LS</strain>
    </source>
</reference>
<evidence type="ECO:0000256" key="4">
    <source>
        <dbReference type="ARBA" id="ARBA00023002"/>
    </source>
</evidence>
<dbReference type="InterPro" id="IPR016169">
    <property type="entry name" value="FAD-bd_PCMH_sub2"/>
</dbReference>
<evidence type="ECO:0000259" key="6">
    <source>
        <dbReference type="PROSITE" id="PS51387"/>
    </source>
</evidence>
<dbReference type="GO" id="GO:0004631">
    <property type="term" value="F:phosphomevalonate kinase activity"/>
    <property type="evidence" value="ECO:0007669"/>
    <property type="project" value="InterPro"/>
</dbReference>
<dbReference type="SUPFAM" id="SSF53335">
    <property type="entry name" value="S-adenosyl-L-methionine-dependent methyltransferases"/>
    <property type="match status" value="1"/>
</dbReference>
<dbReference type="AlphaFoldDB" id="A0AAN7UJI9"/>
<dbReference type="InterPro" id="IPR029057">
    <property type="entry name" value="PRTase-like"/>
</dbReference>
<dbReference type="InterPro" id="IPR000836">
    <property type="entry name" value="PRTase_dom"/>
</dbReference>
<dbReference type="Gene3D" id="3.40.50.150">
    <property type="entry name" value="Vaccinia Virus protein VP39"/>
    <property type="match status" value="1"/>
</dbReference>
<dbReference type="Pfam" id="PF04275">
    <property type="entry name" value="P-mevalo_kinase"/>
    <property type="match status" value="1"/>
</dbReference>
<evidence type="ECO:0000256" key="5">
    <source>
        <dbReference type="SAM" id="MobiDB-lite"/>
    </source>
</evidence>
<dbReference type="GO" id="GO:0006695">
    <property type="term" value="P:cholesterol biosynthetic process"/>
    <property type="evidence" value="ECO:0007669"/>
    <property type="project" value="InterPro"/>
</dbReference>
<keyword evidence="3" id="KW-0274">FAD</keyword>
<comment type="caution">
    <text evidence="7">The sequence shown here is derived from an EMBL/GenBank/DDBJ whole genome shotgun (WGS) entry which is preliminary data.</text>
</comment>
<dbReference type="SUPFAM" id="SSF53271">
    <property type="entry name" value="PRTase-like"/>
    <property type="match status" value="1"/>
</dbReference>
<dbReference type="InterPro" id="IPR027417">
    <property type="entry name" value="P-loop_NTPase"/>
</dbReference>
<dbReference type="Gene3D" id="3.40.50.300">
    <property type="entry name" value="P-loop containing nucleotide triphosphate hydrolases"/>
    <property type="match status" value="1"/>
</dbReference>
<sequence>MASLECLKDTLRQKVAMRPLSEAQYSAGFDILVRGSGAYQEFIIPQLCQLLSSLFDSRSQISVLEIGPGPKSVLGDLPSRMREKITKYVAFEPNSLFATSLEEGFLYVPKEEAALPSLESGAIIHRTPFTLANDKDHDHKYDVVLFCHSMYGMNPHHKYIEQALGLLDQKLEGAMVVVVHRQGTLELSGLVCHRTASFPTGVIRVADKDDEIDRFAAFITGFMMQSSDIDEAARVERRKACRALGRREEDCPNELVFSSPEVMMSFTRHATALPELAALVPVASGDITVKNRESRLHRPPAIIQPADIEHIQHCVRWALKHGVGLTILGGGHSGNCLAPGVVAIDMRAFDRVYILSAEENKQITSPDSDRFVLVESGCKTGQIISTTMKAGLTVPLGSRPSVGAGLWLQGGIGHLANLHGLACDAIVGAVLVSVDSGRILLVGQVPMAYRPTKATRLENEVDEIDLLWAIKGAGTNFGVVTSVVFKTFAARNHRVQPLTKPMYKFSELQRELVNVEDDAQAFSRESWRGSSVDAHIYWDAGRLQVGTTIFDSFIARPHLPTSYSVTGSVLESEASSTTVDGIGLFEAEMHMSVMHSGHAGGKTSSFKRCLFLNQIAMEPVSKILVEAIETRPSPLCYIHLLQGGGAVTEVAADATAFGVRSWTFACVITGVWVRDLDETRVAQEAVHWVYKVASDLLPLSTGAYGADLGPDPRDAVLATRAFGPNLPRLERLKKKFDPCNVLRYACPLKAPMVPRVIVLVTGDSCAGKDHCSRNWALAFNSKYTHRSAGWTAGVVSISDETKKTYATTTGADLHLLLHDRSYKEKHRPALTAFFQEQLRDRPQLREEHFLNVVHDARDVSLLLITGMRDDAPVAKLSHLVPNSKLLDIRVEASEATRCLRRGGQSTMNDGNERSDSTALTYRPCFIFRNDTDGEEAVTRFAERYLLPLFDEDLQNLAESLVRVRDFPRKGIDFCHVLDISQKPGGLILCTFLLRNHYTGDWRSVGAVVSCEAGGWIFATALATRLNKPLASIREAGKLPPPTVSVAKSSSHISSTSDNSQQKRIEVGRDTIPKGVPVVVVDDVLATGETLCAVLELLVKAGIDVEDVTVMAIVEFPYHRGRYLLHERGFGRVQVQSLLVYGGA</sequence>
<dbReference type="PANTHER" id="PTHR42973:SF25">
    <property type="entry name" value="PHOSPHOMEVALONATE KINASE"/>
    <property type="match status" value="1"/>
</dbReference>
<dbReference type="PROSITE" id="PS51387">
    <property type="entry name" value="FAD_PCMH"/>
    <property type="match status" value="1"/>
</dbReference>
<evidence type="ECO:0000313" key="7">
    <source>
        <dbReference type="EMBL" id="KAK5628908.1"/>
    </source>
</evidence>
<comment type="similarity">
    <text evidence="1">Belongs to the oxygen-dependent FAD-linked oxidoreductase family.</text>
</comment>
<dbReference type="Pfam" id="PF08031">
    <property type="entry name" value="BBE"/>
    <property type="match status" value="1"/>
</dbReference>
<dbReference type="SUPFAM" id="SSF56176">
    <property type="entry name" value="FAD-binding/transporter-associated domain-like"/>
    <property type="match status" value="1"/>
</dbReference>
<dbReference type="GO" id="GO:0005737">
    <property type="term" value="C:cytoplasm"/>
    <property type="evidence" value="ECO:0007669"/>
    <property type="project" value="InterPro"/>
</dbReference>
<dbReference type="EMBL" id="JAWHQM010000010">
    <property type="protein sequence ID" value="KAK5628908.1"/>
    <property type="molecule type" value="Genomic_DNA"/>
</dbReference>
<dbReference type="GO" id="GO:0071949">
    <property type="term" value="F:FAD binding"/>
    <property type="evidence" value="ECO:0007669"/>
    <property type="project" value="InterPro"/>
</dbReference>
<accession>A0AAN7UJI9</accession>
<gene>
    <name evidence="7" type="ORF">RRF57_004623</name>
</gene>
<keyword evidence="2" id="KW-0285">Flavoprotein</keyword>
<dbReference type="InterPro" id="IPR036318">
    <property type="entry name" value="FAD-bd_PCMH-like_sf"/>
</dbReference>